<accession>A0A841Z3U3</accession>
<dbReference type="Proteomes" id="UP000564536">
    <property type="component" value="Unassembled WGS sequence"/>
</dbReference>
<dbReference type="EMBL" id="JAARRL010000002">
    <property type="protein sequence ID" value="MBC1499352.1"/>
    <property type="molecule type" value="Genomic_DNA"/>
</dbReference>
<dbReference type="InterPro" id="IPR010982">
    <property type="entry name" value="Lambda_DNA-bd_dom_sf"/>
</dbReference>
<dbReference type="InterPro" id="IPR001387">
    <property type="entry name" value="Cro/C1-type_HTH"/>
</dbReference>
<dbReference type="PANTHER" id="PTHR37038:SF13">
    <property type="entry name" value="HTH CRO_C1-TYPE DOMAIN-CONTAINING PROTEIN"/>
    <property type="match status" value="1"/>
</dbReference>
<dbReference type="InterPro" id="IPR010057">
    <property type="entry name" value="Transcription_activator_Rgg_C"/>
</dbReference>
<dbReference type="SUPFAM" id="SSF47413">
    <property type="entry name" value="lambda repressor-like DNA-binding domains"/>
    <property type="match status" value="1"/>
</dbReference>
<dbReference type="RefSeq" id="WP_185424244.1">
    <property type="nucleotide sequence ID" value="NZ_JAARRL010000002.1"/>
</dbReference>
<dbReference type="InterPro" id="IPR011990">
    <property type="entry name" value="TPR-like_helical_dom_sf"/>
</dbReference>
<dbReference type="PROSITE" id="PS50943">
    <property type="entry name" value="HTH_CROC1"/>
    <property type="match status" value="1"/>
</dbReference>
<evidence type="ECO:0000313" key="3">
    <source>
        <dbReference type="Proteomes" id="UP000564536"/>
    </source>
</evidence>
<sequence length="292" mass="34499">MKSIGETIRHIRILKGFRQQDFSELTQAAIASIESSKRNITLDKLMSMLKDFKMSLREFEYIRNGYKLSPTDDIFFDFTNTKHSIDREQGNIILERAANYLDENPADFIIYCMYVIEDVFLKISAQNSYDIVSLESREIWKTLHAREGWTYQEVFIMSKLFFIFPLDTGVSIIKRIEKEMNRYLNFCKDINFDVSFYANVGKYYTHKHQYSLAKNYLNLALPLCKKYDKPSIENDVYAHLAILDYINGDIGAEKEVHECIQIFRTMRRPALAEDLESDWNTFFKDKQISFSR</sequence>
<dbReference type="PANTHER" id="PTHR37038">
    <property type="entry name" value="TRANSCRIPTIONAL REGULATOR-RELATED"/>
    <property type="match status" value="1"/>
</dbReference>
<evidence type="ECO:0000259" key="1">
    <source>
        <dbReference type="PROSITE" id="PS50943"/>
    </source>
</evidence>
<feature type="domain" description="HTH cro/C1-type" evidence="1">
    <location>
        <begin position="8"/>
        <end position="59"/>
    </location>
</feature>
<organism evidence="2 3">
    <name type="scientific">Listeria weihenstephanensis</name>
    <dbReference type="NCBI Taxonomy" id="1006155"/>
    <lineage>
        <taxon>Bacteria</taxon>
        <taxon>Bacillati</taxon>
        <taxon>Bacillota</taxon>
        <taxon>Bacilli</taxon>
        <taxon>Bacillales</taxon>
        <taxon>Listeriaceae</taxon>
        <taxon>Listeria</taxon>
    </lineage>
</organism>
<reference evidence="2 3" key="1">
    <citation type="submission" date="2020-03" db="EMBL/GenBank/DDBJ databases">
        <title>Soil Listeria distribution.</title>
        <authorList>
            <person name="Liao J."/>
            <person name="Wiedmann M."/>
        </authorList>
    </citation>
    <scope>NUCLEOTIDE SEQUENCE [LARGE SCALE GENOMIC DNA]</scope>
    <source>
        <strain evidence="2 3">FSL L7-1523</strain>
    </source>
</reference>
<evidence type="ECO:0000313" key="2">
    <source>
        <dbReference type="EMBL" id="MBC1499352.1"/>
    </source>
</evidence>
<proteinExistence type="predicted"/>
<dbReference type="Pfam" id="PF21259">
    <property type="entry name" value="Rgg_C"/>
    <property type="match status" value="1"/>
</dbReference>
<dbReference type="GO" id="GO:0003677">
    <property type="term" value="F:DNA binding"/>
    <property type="evidence" value="ECO:0007669"/>
    <property type="project" value="InterPro"/>
</dbReference>
<dbReference type="AlphaFoldDB" id="A0A841Z3U3"/>
<dbReference type="Gene3D" id="1.25.40.10">
    <property type="entry name" value="Tetratricopeptide repeat domain"/>
    <property type="match status" value="1"/>
</dbReference>
<comment type="caution">
    <text evidence="2">The sequence shown here is derived from an EMBL/GenBank/DDBJ whole genome shotgun (WGS) entry which is preliminary data.</text>
</comment>
<dbReference type="InterPro" id="IPR053163">
    <property type="entry name" value="HTH-type_regulator_Rgg"/>
</dbReference>
<protein>
    <recommendedName>
        <fullName evidence="1">HTH cro/C1-type domain-containing protein</fullName>
    </recommendedName>
</protein>
<gene>
    <name evidence="2" type="ORF">HB943_01965</name>
</gene>
<name>A0A841Z3U3_9LIST</name>